<dbReference type="SUPFAM" id="SSF46894">
    <property type="entry name" value="C-terminal effector domain of the bipartite response regulators"/>
    <property type="match status" value="1"/>
</dbReference>
<evidence type="ECO:0000256" key="10">
    <source>
        <dbReference type="SAM" id="Phobius"/>
    </source>
</evidence>
<dbReference type="CDD" id="cd00082">
    <property type="entry name" value="HisKA"/>
    <property type="match status" value="1"/>
</dbReference>
<dbReference type="PRINTS" id="PR00344">
    <property type="entry name" value="BCTRLSENSOR"/>
</dbReference>
<comment type="catalytic activity">
    <reaction evidence="1">
        <text>ATP + protein L-histidine = ADP + protein N-phospho-L-histidine.</text>
        <dbReference type="EC" id="2.7.13.3"/>
    </reaction>
</comment>
<evidence type="ECO:0000313" key="15">
    <source>
        <dbReference type="EMBL" id="KZM27608.1"/>
    </source>
</evidence>
<dbReference type="InterPro" id="IPR003660">
    <property type="entry name" value="HAMP_dom"/>
</dbReference>
<name>A0A163L9W2_DIDRA</name>
<dbReference type="Gene3D" id="3.40.50.2300">
    <property type="match status" value="1"/>
</dbReference>
<dbReference type="FunFam" id="1.10.10.10:FF:000018">
    <property type="entry name" value="DNA-binding response regulator ResD"/>
    <property type="match status" value="1"/>
</dbReference>
<dbReference type="SMART" id="SM00448">
    <property type="entry name" value="REC"/>
    <property type="match status" value="1"/>
</dbReference>
<dbReference type="PROSITE" id="PS51755">
    <property type="entry name" value="OMPR_PHOB"/>
    <property type="match status" value="1"/>
</dbReference>
<dbReference type="GO" id="GO:0016020">
    <property type="term" value="C:membrane"/>
    <property type="evidence" value="ECO:0007669"/>
    <property type="project" value="InterPro"/>
</dbReference>
<protein>
    <recommendedName>
        <fullName evidence="2">histidine kinase</fullName>
        <ecNumber evidence="2">2.7.13.3</ecNumber>
    </recommendedName>
</protein>
<feature type="domain" description="Histidine kinase" evidence="11">
    <location>
        <begin position="783"/>
        <end position="977"/>
    </location>
</feature>
<keyword evidence="5" id="KW-0418">Kinase</keyword>
<dbReference type="InterPro" id="IPR036097">
    <property type="entry name" value="HisK_dim/P_sf"/>
</dbReference>
<dbReference type="PANTHER" id="PTHR43547">
    <property type="entry name" value="TWO-COMPONENT HISTIDINE KINASE"/>
    <property type="match status" value="1"/>
</dbReference>
<dbReference type="SUPFAM" id="SSF55874">
    <property type="entry name" value="ATPase domain of HSP90 chaperone/DNA topoisomerase II/histidine kinase"/>
    <property type="match status" value="1"/>
</dbReference>
<feature type="domain" description="OmpR/PhoB-type" evidence="14">
    <location>
        <begin position="500"/>
        <end position="594"/>
    </location>
</feature>
<dbReference type="AlphaFoldDB" id="A0A163L9W2"/>
<dbReference type="InterPro" id="IPR036388">
    <property type="entry name" value="WH-like_DNA-bd_sf"/>
</dbReference>
<dbReference type="GO" id="GO:0003677">
    <property type="term" value="F:DNA binding"/>
    <property type="evidence" value="ECO:0007669"/>
    <property type="project" value="UniProtKB-UniRule"/>
</dbReference>
<feature type="transmembrane region" description="Helical" evidence="10">
    <location>
        <begin position="703"/>
        <end position="724"/>
    </location>
</feature>
<feature type="domain" description="Response regulatory" evidence="12">
    <location>
        <begin position="376"/>
        <end position="489"/>
    </location>
</feature>
<accession>A0A163L9W2</accession>
<reference evidence="15 16" key="1">
    <citation type="journal article" date="2016" name="Sci. Rep.">
        <title>Draft genome sequencing and secretome analysis of fungal phytopathogen Ascochyta rabiei provides insight into the necrotrophic effector repertoire.</title>
        <authorList>
            <person name="Verma S."/>
            <person name="Gazara R.K."/>
            <person name="Nizam S."/>
            <person name="Parween S."/>
            <person name="Chattopadhyay D."/>
            <person name="Verma P.K."/>
        </authorList>
    </citation>
    <scope>NUCLEOTIDE SEQUENCE [LARGE SCALE GENOMIC DNA]</scope>
    <source>
        <strain evidence="15 16">ArDII</strain>
    </source>
</reference>
<dbReference type="SMART" id="SM00862">
    <property type="entry name" value="Trans_reg_C"/>
    <property type="match status" value="1"/>
</dbReference>
<dbReference type="Pfam" id="PF00512">
    <property type="entry name" value="HisKA"/>
    <property type="match status" value="1"/>
</dbReference>
<dbReference type="SMART" id="SM00388">
    <property type="entry name" value="HisKA"/>
    <property type="match status" value="1"/>
</dbReference>
<keyword evidence="7 9" id="KW-0238">DNA-binding</keyword>
<comment type="caution">
    <text evidence="15">The sequence shown here is derived from an EMBL/GenBank/DDBJ whole genome shotgun (WGS) entry which is preliminary data.</text>
</comment>
<evidence type="ECO:0000256" key="1">
    <source>
        <dbReference type="ARBA" id="ARBA00000085"/>
    </source>
</evidence>
<dbReference type="InterPro" id="IPR003661">
    <property type="entry name" value="HisK_dim/P_dom"/>
</dbReference>
<dbReference type="Pfam" id="PF02518">
    <property type="entry name" value="HATPase_c"/>
    <property type="match status" value="1"/>
</dbReference>
<dbReference type="Gene3D" id="1.10.287.130">
    <property type="match status" value="1"/>
</dbReference>
<evidence type="ECO:0000256" key="4">
    <source>
        <dbReference type="ARBA" id="ARBA00022679"/>
    </source>
</evidence>
<dbReference type="Gene3D" id="6.10.250.690">
    <property type="match status" value="1"/>
</dbReference>
<dbReference type="InterPro" id="IPR004358">
    <property type="entry name" value="Sig_transdc_His_kin-like_C"/>
</dbReference>
<evidence type="ECO:0000256" key="9">
    <source>
        <dbReference type="PROSITE-ProRule" id="PRU01091"/>
    </source>
</evidence>
<feature type="domain" description="HAMP" evidence="13">
    <location>
        <begin position="720"/>
        <end position="775"/>
    </location>
</feature>
<dbReference type="SUPFAM" id="SSF47384">
    <property type="entry name" value="Homodimeric domain of signal transducing histidine kinase"/>
    <property type="match status" value="1"/>
</dbReference>
<keyword evidence="4" id="KW-0808">Transferase</keyword>
<organism evidence="15 16">
    <name type="scientific">Didymella rabiei</name>
    <name type="common">Chickpea ascochyta blight fungus</name>
    <name type="synonym">Mycosphaerella rabiei</name>
    <dbReference type="NCBI Taxonomy" id="5454"/>
    <lineage>
        <taxon>Eukaryota</taxon>
        <taxon>Fungi</taxon>
        <taxon>Dikarya</taxon>
        <taxon>Ascomycota</taxon>
        <taxon>Pezizomycotina</taxon>
        <taxon>Dothideomycetes</taxon>
        <taxon>Pleosporomycetidae</taxon>
        <taxon>Pleosporales</taxon>
        <taxon>Pleosporineae</taxon>
        <taxon>Didymellaceae</taxon>
        <taxon>Ascochyta</taxon>
    </lineage>
</organism>
<keyword evidence="10" id="KW-0812">Transmembrane</keyword>
<keyword evidence="10" id="KW-1133">Transmembrane helix</keyword>
<dbReference type="InterPro" id="IPR036890">
    <property type="entry name" value="HATPase_C_sf"/>
</dbReference>
<dbReference type="PANTHER" id="PTHR43547:SF2">
    <property type="entry name" value="HYBRID SIGNAL TRANSDUCTION HISTIDINE KINASE C"/>
    <property type="match status" value="1"/>
</dbReference>
<feature type="modified residue" description="4-aspartylphosphate" evidence="8">
    <location>
        <position position="425"/>
    </location>
</feature>
<evidence type="ECO:0000259" key="13">
    <source>
        <dbReference type="PROSITE" id="PS50885"/>
    </source>
</evidence>
<evidence type="ECO:0000259" key="11">
    <source>
        <dbReference type="PROSITE" id="PS50109"/>
    </source>
</evidence>
<dbReference type="InterPro" id="IPR003594">
    <property type="entry name" value="HATPase_dom"/>
</dbReference>
<feature type="DNA-binding region" description="OmpR/PhoB-type" evidence="9">
    <location>
        <begin position="500"/>
        <end position="594"/>
    </location>
</feature>
<dbReference type="Gene3D" id="3.30.565.10">
    <property type="entry name" value="Histidine kinase-like ATPase, C-terminal domain"/>
    <property type="match status" value="1"/>
</dbReference>
<proteinExistence type="predicted"/>
<evidence type="ECO:0000313" key="16">
    <source>
        <dbReference type="Proteomes" id="UP000076837"/>
    </source>
</evidence>
<keyword evidence="10" id="KW-0472">Membrane</keyword>
<dbReference type="Pfam" id="PF00072">
    <property type="entry name" value="Response_reg"/>
    <property type="match status" value="1"/>
</dbReference>
<evidence type="ECO:0000256" key="2">
    <source>
        <dbReference type="ARBA" id="ARBA00012438"/>
    </source>
</evidence>
<evidence type="ECO:0000256" key="7">
    <source>
        <dbReference type="ARBA" id="ARBA00023125"/>
    </source>
</evidence>
<keyword evidence="16" id="KW-1185">Reference proteome</keyword>
<dbReference type="InterPro" id="IPR005467">
    <property type="entry name" value="His_kinase_dom"/>
</dbReference>
<dbReference type="GO" id="GO:0006355">
    <property type="term" value="P:regulation of DNA-templated transcription"/>
    <property type="evidence" value="ECO:0007669"/>
    <property type="project" value="InterPro"/>
</dbReference>
<sequence>MPMRGFAAAGEGNVLYRSDICGGRSDRTRSLFGTALAAATLGASVITGCASTQGVVIEGDVASTGLPVTQPADLARRVAENSRLGRALLDDPGVSEGVKTELRSCPDWYPISVGSILLDPGAPRIVPETELVVMNVYPCQPAHQPGTGVSISVNLAGYVYRSGKAGSSEDDPELGERLFSVEERGKFIVSGQRAASLSVLETDPRPPEFECCPRPPLRTEFYWDGMEFIQPTPNIAASLDPSDLSQGLSIDPVALLRADPEVSDAVKDSLRLCGDANFPFEIRYSPVTGAVWQDAVVNVFTCESVGIWGRPAPPVSFMVAGFVYQIDESGAHKVFGVQDPGRYVVGSTGGLSVMVDLCKDPGIPEFCQSSTAYKWTGEGFENDAVIREATQLNLERNGFRVITASGGLTGMDMAVDAKPDIAVLDVMLPDLNGISLCRRIREELSVPVIMLSARDDPVDIVLGLEAGADDYVTKPFDSGVLVARIRSVLRRVESHSGTEKDIVTLGDLEIDRELVTVTRSGAEVALTPTEMKLLLVMVSVPRKVWSRSELLSDVWDYDWGGDTRIVDVHVQRLRTKIGSEQIRTVRGFGYTMDNHRTVMHQTFSHNQEDAARAAADRNLQLVLQDETGSMRALFRATTDGLDVPEELRQAVAGGKRATYLVDSGDQPFVWAAADVNTQVVAIRVPYTAQRESIASVDRTLRNATIAVIAAGAVLGVLLGLAMSYRLRSAARAARKVSTGADIRVRSVTWSLFDDEITELADAVDAMSDALRGQLDAEKRVTANIAHDLRTPISGLVGAAELLPPGRPTELVRDGVHKLRRLAEDVIEVARLDTTSEQADIQSVELAPVVRHAISTTGVECEVSVHGTPVSYTDARRLERIIANLILNARNHGKSPINVHVDHSRITVRDRGVGFTEEWLRQGPKRFQTNSVERGPNSGLGLGLTIVVGQAAVIGARIDFANHPNEGAVVTIDLPECSADEFD</sequence>
<evidence type="ECO:0000256" key="8">
    <source>
        <dbReference type="PROSITE-ProRule" id="PRU00169"/>
    </source>
</evidence>
<dbReference type="Proteomes" id="UP000076837">
    <property type="component" value="Unassembled WGS sequence"/>
</dbReference>
<keyword evidence="6" id="KW-0902">Two-component regulatory system</keyword>
<dbReference type="EC" id="2.7.13.3" evidence="2"/>
<dbReference type="InterPro" id="IPR011006">
    <property type="entry name" value="CheY-like_superfamily"/>
</dbReference>
<dbReference type="Pfam" id="PF00486">
    <property type="entry name" value="Trans_reg_C"/>
    <property type="match status" value="1"/>
</dbReference>
<dbReference type="InterPro" id="IPR001789">
    <property type="entry name" value="Sig_transdc_resp-reg_receiver"/>
</dbReference>
<evidence type="ECO:0000259" key="14">
    <source>
        <dbReference type="PROSITE" id="PS51755"/>
    </source>
</evidence>
<dbReference type="InterPro" id="IPR016032">
    <property type="entry name" value="Sig_transdc_resp-reg_C-effctor"/>
</dbReference>
<dbReference type="SMART" id="SM00387">
    <property type="entry name" value="HATPase_c"/>
    <property type="match status" value="1"/>
</dbReference>
<dbReference type="CDD" id="cd17574">
    <property type="entry name" value="REC_OmpR"/>
    <property type="match status" value="1"/>
</dbReference>
<dbReference type="PROSITE" id="PS50109">
    <property type="entry name" value="HIS_KIN"/>
    <property type="match status" value="1"/>
</dbReference>
<dbReference type="PROSITE" id="PS50110">
    <property type="entry name" value="RESPONSE_REGULATORY"/>
    <property type="match status" value="1"/>
</dbReference>
<dbReference type="InterPro" id="IPR001867">
    <property type="entry name" value="OmpR/PhoB-type_DNA-bd"/>
</dbReference>
<evidence type="ECO:0000256" key="3">
    <source>
        <dbReference type="ARBA" id="ARBA00022553"/>
    </source>
</evidence>
<dbReference type="EMBL" id="JYNV01000060">
    <property type="protein sequence ID" value="KZM27608.1"/>
    <property type="molecule type" value="Genomic_DNA"/>
</dbReference>
<dbReference type="Gene3D" id="1.10.10.10">
    <property type="entry name" value="Winged helix-like DNA-binding domain superfamily/Winged helix DNA-binding domain"/>
    <property type="match status" value="1"/>
</dbReference>
<dbReference type="Gene3D" id="6.10.340.10">
    <property type="match status" value="1"/>
</dbReference>
<dbReference type="PROSITE" id="PS50885">
    <property type="entry name" value="HAMP"/>
    <property type="match status" value="1"/>
</dbReference>
<dbReference type="GO" id="GO:0000155">
    <property type="term" value="F:phosphorelay sensor kinase activity"/>
    <property type="evidence" value="ECO:0007669"/>
    <property type="project" value="InterPro"/>
</dbReference>
<dbReference type="SUPFAM" id="SSF52172">
    <property type="entry name" value="CheY-like"/>
    <property type="match status" value="1"/>
</dbReference>
<evidence type="ECO:0000259" key="12">
    <source>
        <dbReference type="PROSITE" id="PS50110"/>
    </source>
</evidence>
<dbReference type="CDD" id="cd00383">
    <property type="entry name" value="trans_reg_C"/>
    <property type="match status" value="1"/>
</dbReference>
<gene>
    <name evidence="15" type="ORF">ST47_g1324</name>
</gene>
<evidence type="ECO:0000256" key="6">
    <source>
        <dbReference type="ARBA" id="ARBA00023012"/>
    </source>
</evidence>
<evidence type="ECO:0000256" key="5">
    <source>
        <dbReference type="ARBA" id="ARBA00022777"/>
    </source>
</evidence>
<dbReference type="SMART" id="SM00304">
    <property type="entry name" value="HAMP"/>
    <property type="match status" value="1"/>
</dbReference>
<keyword evidence="3 8" id="KW-0597">Phosphoprotein</keyword>
<dbReference type="STRING" id="5454.A0A163L9W2"/>